<dbReference type="Gene3D" id="3.40.50.1820">
    <property type="entry name" value="alpha/beta hydrolase"/>
    <property type="match status" value="1"/>
</dbReference>
<keyword evidence="1 3" id="KW-0378">Hydrolase</keyword>
<dbReference type="GO" id="GO:0016787">
    <property type="term" value="F:hydrolase activity"/>
    <property type="evidence" value="ECO:0007669"/>
    <property type="project" value="UniProtKB-KW"/>
</dbReference>
<comment type="caution">
    <text evidence="3">The sequence shown here is derived from an EMBL/GenBank/DDBJ whole genome shotgun (WGS) entry which is preliminary data.</text>
</comment>
<dbReference type="Pfam" id="PF00561">
    <property type="entry name" value="Abhydrolase_1"/>
    <property type="match status" value="1"/>
</dbReference>
<dbReference type="Proteomes" id="UP000298264">
    <property type="component" value="Unassembled WGS sequence"/>
</dbReference>
<dbReference type="AlphaFoldDB" id="A0A4R9LJV0"/>
<dbReference type="RefSeq" id="WP_135765895.1">
    <property type="nucleotide sequence ID" value="NZ_RQHV01000062.1"/>
</dbReference>
<dbReference type="InterPro" id="IPR029058">
    <property type="entry name" value="AB_hydrolase_fold"/>
</dbReference>
<feature type="domain" description="AB hydrolase-1" evidence="2">
    <location>
        <begin position="25"/>
        <end position="172"/>
    </location>
</feature>
<name>A0A4R9LJV0_9LEPT</name>
<dbReference type="InterPro" id="IPR000073">
    <property type="entry name" value="AB_hydrolase_1"/>
</dbReference>
<dbReference type="EMBL" id="RQHV01000062">
    <property type="protein sequence ID" value="TGN07177.1"/>
    <property type="molecule type" value="Genomic_DNA"/>
</dbReference>
<proteinExistence type="predicted"/>
<reference evidence="3" key="1">
    <citation type="journal article" date="2019" name="PLoS Negl. Trop. Dis.">
        <title>Revisiting the worldwide diversity of Leptospira species in the environment.</title>
        <authorList>
            <person name="Vincent A.T."/>
            <person name="Schiettekatte O."/>
            <person name="Bourhy P."/>
            <person name="Veyrier F.J."/>
            <person name="Picardeau M."/>
        </authorList>
    </citation>
    <scope>NUCLEOTIDE SEQUENCE [LARGE SCALE GENOMIC DNA]</scope>
    <source>
        <strain evidence="3">201400974</strain>
    </source>
</reference>
<organism evidence="3 4">
    <name type="scientific">Leptospira ilyithenensis</name>
    <dbReference type="NCBI Taxonomy" id="2484901"/>
    <lineage>
        <taxon>Bacteria</taxon>
        <taxon>Pseudomonadati</taxon>
        <taxon>Spirochaetota</taxon>
        <taxon>Spirochaetia</taxon>
        <taxon>Leptospirales</taxon>
        <taxon>Leptospiraceae</taxon>
        <taxon>Leptospira</taxon>
    </lineage>
</organism>
<protein>
    <submittedName>
        <fullName evidence="3">Alpha/beta fold hydrolase</fullName>
    </submittedName>
</protein>
<dbReference type="OrthoDB" id="9775557at2"/>
<sequence>MKLAYKLYSKENPEGNSNPPDQANILILHGLFGSSKNWVSIAKKLSLYGDVYTVDLRNHGDSPHSEEHSISIMVEDIKEFVQDHSLQNTILLGHSMGGLVSMLYDLLHPGSLKALIIQDISPRPYPFAYDKEIRSMRIPIDRANTRAEVDELMREVLPDAFIRQFLQMSLERKPDGGYFWKLNVEGLSKARYMFEDVFLPDMSSRTKALFIVGGDSPYIKDLDRELILSVFLKAEIETLAGGGHYIHYTHASQFLDRIERFIKGVLD</sequence>
<evidence type="ECO:0000259" key="2">
    <source>
        <dbReference type="Pfam" id="PF00561"/>
    </source>
</evidence>
<dbReference type="SUPFAM" id="SSF53474">
    <property type="entry name" value="alpha/beta-Hydrolases"/>
    <property type="match status" value="1"/>
</dbReference>
<evidence type="ECO:0000313" key="3">
    <source>
        <dbReference type="EMBL" id="TGN07177.1"/>
    </source>
</evidence>
<dbReference type="PANTHER" id="PTHR46118">
    <property type="entry name" value="PROTEIN ABHD11"/>
    <property type="match status" value="1"/>
</dbReference>
<evidence type="ECO:0000313" key="4">
    <source>
        <dbReference type="Proteomes" id="UP000298264"/>
    </source>
</evidence>
<gene>
    <name evidence="3" type="ORF">EHS11_18920</name>
</gene>
<accession>A0A4R9LJV0</accession>
<evidence type="ECO:0000256" key="1">
    <source>
        <dbReference type="ARBA" id="ARBA00022801"/>
    </source>
</evidence>
<keyword evidence="4" id="KW-1185">Reference proteome</keyword>
<dbReference type="PANTHER" id="PTHR46118:SF4">
    <property type="entry name" value="PROTEIN ABHD11"/>
    <property type="match status" value="1"/>
</dbReference>